<feature type="transmembrane region" description="Helical" evidence="4">
    <location>
        <begin position="237"/>
        <end position="257"/>
    </location>
</feature>
<dbReference type="SMART" id="SM00184">
    <property type="entry name" value="RING"/>
    <property type="match status" value="1"/>
</dbReference>
<feature type="coiled-coil region" evidence="2">
    <location>
        <begin position="436"/>
        <end position="466"/>
    </location>
</feature>
<dbReference type="InterPro" id="IPR013083">
    <property type="entry name" value="Znf_RING/FYVE/PHD"/>
</dbReference>
<keyword evidence="4" id="KW-1133">Transmembrane helix</keyword>
<keyword evidence="7" id="KW-1185">Reference proteome</keyword>
<accession>A0ABP0HGI5</accession>
<dbReference type="Pfam" id="PF13920">
    <property type="entry name" value="zf-C3HC4_3"/>
    <property type="match status" value="1"/>
</dbReference>
<dbReference type="PANTHER" id="PTHR13018">
    <property type="entry name" value="PROBABLE MEMBRANE PROTEIN DUF221-RELATED"/>
    <property type="match status" value="1"/>
</dbReference>
<feature type="region of interest" description="Disordered" evidence="3">
    <location>
        <begin position="906"/>
        <end position="951"/>
    </location>
</feature>
<feature type="transmembrane region" description="Helical" evidence="4">
    <location>
        <begin position="667"/>
        <end position="688"/>
    </location>
</feature>
<proteinExistence type="predicted"/>
<feature type="region of interest" description="Disordered" evidence="3">
    <location>
        <begin position="1"/>
        <end position="102"/>
    </location>
</feature>
<feature type="domain" description="RING-type" evidence="5">
    <location>
        <begin position="110"/>
        <end position="148"/>
    </location>
</feature>
<feature type="compositionally biased region" description="Basic and acidic residues" evidence="3">
    <location>
        <begin position="54"/>
        <end position="64"/>
    </location>
</feature>
<evidence type="ECO:0000256" key="3">
    <source>
        <dbReference type="SAM" id="MobiDB-lite"/>
    </source>
</evidence>
<keyword evidence="1" id="KW-0863">Zinc-finger</keyword>
<keyword evidence="4" id="KW-0472">Membrane</keyword>
<feature type="compositionally biased region" description="Basic and acidic residues" evidence="3">
    <location>
        <begin position="71"/>
        <end position="81"/>
    </location>
</feature>
<keyword evidence="4" id="KW-0812">Transmembrane</keyword>
<dbReference type="PROSITE" id="PS50089">
    <property type="entry name" value="ZF_RING_2"/>
    <property type="match status" value="1"/>
</dbReference>
<name>A0ABP0HGI5_9DINO</name>
<dbReference type="PANTHER" id="PTHR13018:SF5">
    <property type="entry name" value="RE44586P"/>
    <property type="match status" value="1"/>
</dbReference>
<dbReference type="InterPro" id="IPR045122">
    <property type="entry name" value="Csc1-like"/>
</dbReference>
<comment type="caution">
    <text evidence="6">The sequence shown here is derived from an EMBL/GenBank/DDBJ whole genome shotgun (WGS) entry which is preliminary data.</text>
</comment>
<dbReference type="Gene3D" id="3.30.40.10">
    <property type="entry name" value="Zinc/RING finger domain, C3HC4 (zinc finger)"/>
    <property type="match status" value="1"/>
</dbReference>
<feature type="compositionally biased region" description="Acidic residues" evidence="3">
    <location>
        <begin position="910"/>
        <end position="931"/>
    </location>
</feature>
<evidence type="ECO:0000313" key="6">
    <source>
        <dbReference type="EMBL" id="CAK8989320.1"/>
    </source>
</evidence>
<organism evidence="6 7">
    <name type="scientific">Durusdinium trenchii</name>
    <dbReference type="NCBI Taxonomy" id="1381693"/>
    <lineage>
        <taxon>Eukaryota</taxon>
        <taxon>Sar</taxon>
        <taxon>Alveolata</taxon>
        <taxon>Dinophyceae</taxon>
        <taxon>Suessiales</taxon>
        <taxon>Symbiodiniaceae</taxon>
        <taxon>Durusdinium</taxon>
    </lineage>
</organism>
<gene>
    <name evidence="6" type="ORF">SCF082_LOCUS1759</name>
</gene>
<evidence type="ECO:0000259" key="5">
    <source>
        <dbReference type="PROSITE" id="PS50089"/>
    </source>
</evidence>
<sequence length="951" mass="107874">MAFDGAGALREADAASLGAPLLGETASTSSRLEQEQQRRARRRRRQRSSVYELDTEHERDDDHHQRHRFGSYREDSDRESGDSDSDDEESEDDESLEDGDDVVGKSDMACKVCGKEDNVLTLQPCEHKSLCQTCYDEQEQDDVHCPVCMTFVASYKTVEDEWEELAKEQERLDREMDLDLAQERGNQMVGASQLAQMFGIRRRRHEKVSFSGFQVAEVDLKDCFGVGVSGHFKQTRLLAVLMVVWTLCSAPLLATLFTSTRAAVSTRGLSLEDQAQLFLRRWSVITCTVDICRLYFEYFLLADVGGALLAALLALWLGRITRHRRHRVTGQSSTPEIEVASRSLLVIQAPHLHDPLRKETLEEFFLGEQVLKIQRQKRVEQSYGRRARFVREVTPPLVHIKLTGILNYSLRDLEFARQAEIRLRLLEQIRSLQYRLENTRSHLKEHRQTLDEMQAKRTELERLEREYFADLFLQRDLGVERFAKVRTDFAFLTFRSASHASFARQMLHNDKRWWMYHHFCLMFGAPLTRLRAIGSVEEVYPSNIDWFRLERPHQFAQSGGPARFVIFLGALVATLDIGGYFLWNAVCETAGAVAGGVVLVMWSRISRAAVFLGFERFGHPLRSFTLYYGVVTTALCVDLVQYVGWPIVWGLLNNGVAGTFEWWRDRVLICMATSELLHLVLAVAWGLVGGTLLQRLRRVYLGQPFTQVQLDKLWEPPEWKLPLAVCETVRTAVVCVVFSAGIPFLLPLGAISLATRYSSEKNRLVNHCQLPFRVATSHTGVAVARMVEVAIMLRIALSFATVLQLFELHDFFDPLYPPTVPYGLPVVAMAGLACLLVVGYLHRISQIASASYNIATCGGLLCWPYRVYEAYTRPIVVSPDLIRAKATNALLEARAATDKHIIRHQLDTEGLGDDDEDDEVDGDESDDDQDDNIIGQFDIKRDGRPGFGAPA</sequence>
<protein>
    <submittedName>
        <fullName evidence="6">RING-type domain-containing protein</fullName>
    </submittedName>
</protein>
<dbReference type="InterPro" id="IPR001841">
    <property type="entry name" value="Znf_RING"/>
</dbReference>
<dbReference type="EMBL" id="CAXAMM010000862">
    <property type="protein sequence ID" value="CAK8989320.1"/>
    <property type="molecule type" value="Genomic_DNA"/>
</dbReference>
<evidence type="ECO:0000313" key="7">
    <source>
        <dbReference type="Proteomes" id="UP001642464"/>
    </source>
</evidence>
<keyword evidence="1" id="KW-0479">Metal-binding</keyword>
<evidence type="ECO:0000256" key="4">
    <source>
        <dbReference type="SAM" id="Phobius"/>
    </source>
</evidence>
<reference evidence="6 7" key="1">
    <citation type="submission" date="2024-02" db="EMBL/GenBank/DDBJ databases">
        <authorList>
            <person name="Chen Y."/>
            <person name="Shah S."/>
            <person name="Dougan E. K."/>
            <person name="Thang M."/>
            <person name="Chan C."/>
        </authorList>
    </citation>
    <scope>NUCLEOTIDE SEQUENCE [LARGE SCALE GENOMIC DNA]</scope>
</reference>
<evidence type="ECO:0000256" key="1">
    <source>
        <dbReference type="PROSITE-ProRule" id="PRU00175"/>
    </source>
</evidence>
<keyword evidence="1" id="KW-0862">Zinc</keyword>
<keyword evidence="2" id="KW-0175">Coiled coil</keyword>
<feature type="transmembrane region" description="Helical" evidence="4">
    <location>
        <begin position="822"/>
        <end position="841"/>
    </location>
</feature>
<feature type="compositionally biased region" description="Acidic residues" evidence="3">
    <location>
        <begin position="82"/>
        <end position="101"/>
    </location>
</feature>
<feature type="transmembrane region" description="Helical" evidence="4">
    <location>
        <begin position="626"/>
        <end position="647"/>
    </location>
</feature>
<feature type="transmembrane region" description="Helical" evidence="4">
    <location>
        <begin position="564"/>
        <end position="583"/>
    </location>
</feature>
<feature type="transmembrane region" description="Helical" evidence="4">
    <location>
        <begin position="589"/>
        <end position="614"/>
    </location>
</feature>
<dbReference type="Proteomes" id="UP001642464">
    <property type="component" value="Unassembled WGS sequence"/>
</dbReference>
<evidence type="ECO:0000256" key="2">
    <source>
        <dbReference type="SAM" id="Coils"/>
    </source>
</evidence>
<feature type="transmembrane region" description="Helical" evidence="4">
    <location>
        <begin position="298"/>
        <end position="317"/>
    </location>
</feature>